<dbReference type="InterPro" id="IPR036390">
    <property type="entry name" value="WH_DNA-bd_sf"/>
</dbReference>
<proteinExistence type="predicted"/>
<feature type="compositionally biased region" description="Basic and acidic residues" evidence="1">
    <location>
        <begin position="168"/>
        <end position="183"/>
    </location>
</feature>
<evidence type="ECO:0000256" key="1">
    <source>
        <dbReference type="SAM" id="MobiDB-lite"/>
    </source>
</evidence>
<protein>
    <submittedName>
        <fullName evidence="3">MarR family transcriptional regulator</fullName>
    </submittedName>
</protein>
<dbReference type="GO" id="GO:0006950">
    <property type="term" value="P:response to stress"/>
    <property type="evidence" value="ECO:0007669"/>
    <property type="project" value="TreeGrafter"/>
</dbReference>
<dbReference type="PROSITE" id="PS50995">
    <property type="entry name" value="HTH_MARR_2"/>
    <property type="match status" value="1"/>
</dbReference>
<feature type="domain" description="HTH marR-type" evidence="2">
    <location>
        <begin position="23"/>
        <end position="159"/>
    </location>
</feature>
<dbReference type="Gene3D" id="1.10.10.10">
    <property type="entry name" value="Winged helix-like DNA-binding domain superfamily/Winged helix DNA-binding domain"/>
    <property type="match status" value="1"/>
</dbReference>
<dbReference type="InterPro" id="IPR039422">
    <property type="entry name" value="MarR/SlyA-like"/>
</dbReference>
<feature type="region of interest" description="Disordered" evidence="1">
    <location>
        <begin position="156"/>
        <end position="212"/>
    </location>
</feature>
<gene>
    <name evidence="3" type="ORF">KGA66_13140</name>
</gene>
<dbReference type="InterPro" id="IPR000835">
    <property type="entry name" value="HTH_MarR-typ"/>
</dbReference>
<keyword evidence="4" id="KW-1185">Reference proteome</keyword>
<feature type="compositionally biased region" description="Basic and acidic residues" evidence="1">
    <location>
        <begin position="202"/>
        <end position="212"/>
    </location>
</feature>
<dbReference type="AlphaFoldDB" id="A0A8J7WNI6"/>
<feature type="compositionally biased region" description="Low complexity" evidence="1">
    <location>
        <begin position="184"/>
        <end position="200"/>
    </location>
</feature>
<dbReference type="InterPro" id="IPR036388">
    <property type="entry name" value="WH-like_DNA-bd_sf"/>
</dbReference>
<dbReference type="Pfam" id="PF12802">
    <property type="entry name" value="MarR_2"/>
    <property type="match status" value="1"/>
</dbReference>
<dbReference type="SUPFAM" id="SSF46785">
    <property type="entry name" value="Winged helix' DNA-binding domain"/>
    <property type="match status" value="1"/>
</dbReference>
<evidence type="ECO:0000259" key="2">
    <source>
        <dbReference type="PROSITE" id="PS50995"/>
    </source>
</evidence>
<organism evidence="3 4">
    <name type="scientific">Actinocrinis puniceicyclus</name>
    <dbReference type="NCBI Taxonomy" id="977794"/>
    <lineage>
        <taxon>Bacteria</taxon>
        <taxon>Bacillati</taxon>
        <taxon>Actinomycetota</taxon>
        <taxon>Actinomycetes</taxon>
        <taxon>Catenulisporales</taxon>
        <taxon>Actinospicaceae</taxon>
        <taxon>Actinocrinis</taxon>
    </lineage>
</organism>
<accession>A0A8J7WNI6</accession>
<evidence type="ECO:0000313" key="4">
    <source>
        <dbReference type="Proteomes" id="UP000677913"/>
    </source>
</evidence>
<dbReference type="EMBL" id="JAGSXH010000039">
    <property type="protein sequence ID" value="MBS2963995.1"/>
    <property type="molecule type" value="Genomic_DNA"/>
</dbReference>
<dbReference type="SMART" id="SM00347">
    <property type="entry name" value="HTH_MARR"/>
    <property type="match status" value="1"/>
</dbReference>
<dbReference type="PANTHER" id="PTHR33164:SF99">
    <property type="entry name" value="MARR FAMILY REGULATORY PROTEIN"/>
    <property type="match status" value="1"/>
</dbReference>
<sequence length="212" mass="23371">MTGATWTPETCAPPDPRWLTAEEQRTWLALLAAINLLDEDLDRQLQRDAGMSHAYYMVLAALSDSPGRRMRMSDLASLNHASQSRLTHAVNRLVAEGWVRRERCTGDRRVVYAVLTEAGYEVLKAAAPGHVEAVRNSLFDQLTEQQVRQLREISETLVSRRGGSPHWPRPEHAANADTAHADDAANADAANADAANADAANADDRDYETGDR</sequence>
<comment type="caution">
    <text evidence="3">The sequence shown here is derived from an EMBL/GenBank/DDBJ whole genome shotgun (WGS) entry which is preliminary data.</text>
</comment>
<name>A0A8J7WNI6_9ACTN</name>
<dbReference type="GO" id="GO:0003700">
    <property type="term" value="F:DNA-binding transcription factor activity"/>
    <property type="evidence" value="ECO:0007669"/>
    <property type="project" value="InterPro"/>
</dbReference>
<dbReference type="PANTHER" id="PTHR33164">
    <property type="entry name" value="TRANSCRIPTIONAL REGULATOR, MARR FAMILY"/>
    <property type="match status" value="1"/>
</dbReference>
<dbReference type="RefSeq" id="WP_211468215.1">
    <property type="nucleotide sequence ID" value="NZ_JAGSXH010000039.1"/>
</dbReference>
<evidence type="ECO:0000313" key="3">
    <source>
        <dbReference type="EMBL" id="MBS2963995.1"/>
    </source>
</evidence>
<reference evidence="3" key="1">
    <citation type="submission" date="2021-04" db="EMBL/GenBank/DDBJ databases">
        <title>Genome based classification of Actinospica acidithermotolerans sp. nov., an actinobacterium isolated from an Indonesian hot spring.</title>
        <authorList>
            <person name="Kusuma A.B."/>
            <person name="Putra K.E."/>
            <person name="Nafisah S."/>
            <person name="Loh J."/>
            <person name="Nouioui I."/>
            <person name="Goodfellow M."/>
        </authorList>
    </citation>
    <scope>NUCLEOTIDE SEQUENCE</scope>
    <source>
        <strain evidence="3">DSM 45618</strain>
    </source>
</reference>
<dbReference type="Proteomes" id="UP000677913">
    <property type="component" value="Unassembled WGS sequence"/>
</dbReference>
<dbReference type="PRINTS" id="PR00598">
    <property type="entry name" value="HTHMARR"/>
</dbReference>